<dbReference type="GeneID" id="106474437"/>
<accession>A0ABM1BXK0</accession>
<evidence type="ECO:0000313" key="6">
    <source>
        <dbReference type="RefSeq" id="XP_013790583.2"/>
    </source>
</evidence>
<feature type="region of interest" description="Disordered" evidence="4">
    <location>
        <begin position="82"/>
        <end position="102"/>
    </location>
</feature>
<evidence type="ECO:0000256" key="4">
    <source>
        <dbReference type="SAM" id="MobiDB-lite"/>
    </source>
</evidence>
<proteinExistence type="predicted"/>
<dbReference type="Proteomes" id="UP000694941">
    <property type="component" value="Unplaced"/>
</dbReference>
<sequence>MGDADCKDWVHREVVEALHSQCNIIPILDNFQWPEPETLPEDMRAVCYFNGVRWIHDYQDACVDKLERFMRGEMNVRSDGPLGRYVGMGPGTPGTPSTTLNRNALYQRSGSNDSAKGSTCSDREVTHCNGNSWSSGGSHV</sequence>
<keyword evidence="3" id="KW-0677">Repeat</keyword>
<reference evidence="6" key="1">
    <citation type="submission" date="2025-08" db="UniProtKB">
        <authorList>
            <consortium name="RefSeq"/>
        </authorList>
    </citation>
    <scope>IDENTIFICATION</scope>
    <source>
        <tissue evidence="6">Muscle</tissue>
    </source>
</reference>
<evidence type="ECO:0000256" key="1">
    <source>
        <dbReference type="ARBA" id="ARBA00004496"/>
    </source>
</evidence>
<dbReference type="PANTHER" id="PTHR22998:SF1">
    <property type="entry name" value="NAD(+) HYDROLASE SARM1"/>
    <property type="match status" value="1"/>
</dbReference>
<gene>
    <name evidence="6" type="primary">LOC106474437</name>
</gene>
<dbReference type="PANTHER" id="PTHR22998">
    <property type="entry name" value="SARM1"/>
    <property type="match status" value="1"/>
</dbReference>
<evidence type="ECO:0000313" key="5">
    <source>
        <dbReference type="Proteomes" id="UP000694941"/>
    </source>
</evidence>
<evidence type="ECO:0000256" key="2">
    <source>
        <dbReference type="ARBA" id="ARBA00022490"/>
    </source>
</evidence>
<evidence type="ECO:0000256" key="3">
    <source>
        <dbReference type="ARBA" id="ARBA00022737"/>
    </source>
</evidence>
<organism evidence="5 6">
    <name type="scientific">Limulus polyphemus</name>
    <name type="common">Atlantic horseshoe crab</name>
    <dbReference type="NCBI Taxonomy" id="6850"/>
    <lineage>
        <taxon>Eukaryota</taxon>
        <taxon>Metazoa</taxon>
        <taxon>Ecdysozoa</taxon>
        <taxon>Arthropoda</taxon>
        <taxon>Chelicerata</taxon>
        <taxon>Merostomata</taxon>
        <taxon>Xiphosura</taxon>
        <taxon>Limulidae</taxon>
        <taxon>Limulus</taxon>
    </lineage>
</organism>
<protein>
    <submittedName>
        <fullName evidence="6">Sterile alpha and TIR motif-containing protein 1-like</fullName>
    </submittedName>
</protein>
<comment type="subcellular location">
    <subcellularLocation>
        <location evidence="1">Cytoplasm</location>
    </subcellularLocation>
</comment>
<keyword evidence="5" id="KW-1185">Reference proteome</keyword>
<dbReference type="InterPro" id="IPR039184">
    <property type="entry name" value="SARM1"/>
</dbReference>
<name>A0ABM1BXK0_LIMPO</name>
<keyword evidence="2" id="KW-0963">Cytoplasm</keyword>
<dbReference type="RefSeq" id="XP_013790583.2">
    <property type="nucleotide sequence ID" value="XM_013935129.2"/>
</dbReference>